<dbReference type="InterPro" id="IPR015943">
    <property type="entry name" value="WD40/YVTN_repeat-like_dom_sf"/>
</dbReference>
<dbReference type="SUPFAM" id="SSF50978">
    <property type="entry name" value="WD40 repeat-like"/>
    <property type="match status" value="1"/>
</dbReference>
<evidence type="ECO:0000256" key="1">
    <source>
        <dbReference type="ARBA" id="ARBA00022574"/>
    </source>
</evidence>
<feature type="repeat" description="WD" evidence="3">
    <location>
        <begin position="285"/>
        <end position="318"/>
    </location>
</feature>
<organism evidence="4 5">
    <name type="scientific">Plasmopara halstedii</name>
    <name type="common">Downy mildew of sunflower</name>
    <dbReference type="NCBI Taxonomy" id="4781"/>
    <lineage>
        <taxon>Eukaryota</taxon>
        <taxon>Sar</taxon>
        <taxon>Stramenopiles</taxon>
        <taxon>Oomycota</taxon>
        <taxon>Peronosporomycetes</taxon>
        <taxon>Peronosporales</taxon>
        <taxon>Peronosporaceae</taxon>
        <taxon>Plasmopara</taxon>
    </lineage>
</organism>
<evidence type="ECO:0000313" key="5">
    <source>
        <dbReference type="Proteomes" id="UP000054928"/>
    </source>
</evidence>
<dbReference type="GeneID" id="36403892"/>
<dbReference type="RefSeq" id="XP_024575152.1">
    <property type="nucleotide sequence ID" value="XM_024724257.1"/>
</dbReference>
<accession>A0A0P1AEI2</accession>
<dbReference type="PANTHER" id="PTHR19854:SF1">
    <property type="entry name" value="GUANINE NUCLEOTIDE-BINDING PROTEIN SUBUNIT BETA-LIKE PROTEIN 1"/>
    <property type="match status" value="1"/>
</dbReference>
<reference evidence="5" key="1">
    <citation type="submission" date="2014-09" db="EMBL/GenBank/DDBJ databases">
        <authorList>
            <person name="Sharma Rahul"/>
            <person name="Thines Marco"/>
        </authorList>
    </citation>
    <scope>NUCLEOTIDE SEQUENCE [LARGE SCALE GENOMIC DNA]</scope>
</reference>
<dbReference type="PROSITE" id="PS50082">
    <property type="entry name" value="WD_REPEATS_2"/>
    <property type="match status" value="2"/>
</dbReference>
<dbReference type="PROSITE" id="PS00678">
    <property type="entry name" value="WD_REPEATS_1"/>
    <property type="match status" value="1"/>
</dbReference>
<dbReference type="Gene3D" id="2.130.10.10">
    <property type="entry name" value="YVTN repeat-like/Quinoprotein amine dehydrogenase"/>
    <property type="match status" value="2"/>
</dbReference>
<feature type="repeat" description="WD" evidence="3">
    <location>
        <begin position="16"/>
        <end position="56"/>
    </location>
</feature>
<dbReference type="Pfam" id="PF00400">
    <property type="entry name" value="WD40"/>
    <property type="match status" value="2"/>
</dbReference>
<dbReference type="PANTHER" id="PTHR19854">
    <property type="entry name" value="TRANSDUCIN BETA-LIKE 3"/>
    <property type="match status" value="1"/>
</dbReference>
<dbReference type="SMART" id="SM00320">
    <property type="entry name" value="WD40"/>
    <property type="match status" value="4"/>
</dbReference>
<dbReference type="PROSITE" id="PS50294">
    <property type="entry name" value="WD_REPEATS_REGION"/>
    <property type="match status" value="2"/>
</dbReference>
<dbReference type="OMA" id="YQRQSMQ"/>
<dbReference type="InterPro" id="IPR036322">
    <property type="entry name" value="WD40_repeat_dom_sf"/>
</dbReference>
<sequence>MQGLCSKPTPKPLSVLRGHNAPVNSVKFISTNTIVSCAGDGAVKIWDLQSRRELASNSATHSKAGVLHTASLQGATSMEHKLVTQGRDGFVKFTTLRWSDSGSSVSASLIVCPSSEYNKLLVFDIRNSMPALTITIPDAPAKRSMCMSLSLFNSSVALAEDGAGGNVQTYIAAGFEGGQLTILDLRSGGEVVCETTVTQSSNALLSFDVTRDGRSAICGSSGERLYIAKFDVASNTLSSRSFFSCTHGGFSGVCIREDQRIVATAGWDHRVRLFHLRKLKQLAVLKYHNESVFGLDFSADSTLLTSCSKDHKIAIWSIYPPSKQ</sequence>
<dbReference type="InterPro" id="IPR001680">
    <property type="entry name" value="WD40_rpt"/>
</dbReference>
<dbReference type="STRING" id="4781.A0A0P1AEI2"/>
<proteinExistence type="predicted"/>
<dbReference type="InterPro" id="IPR019775">
    <property type="entry name" value="WD40_repeat_CS"/>
</dbReference>
<dbReference type="Proteomes" id="UP000054928">
    <property type="component" value="Unassembled WGS sequence"/>
</dbReference>
<keyword evidence="1 3" id="KW-0853">WD repeat</keyword>
<evidence type="ECO:0000313" key="4">
    <source>
        <dbReference type="EMBL" id="CEG38783.1"/>
    </source>
</evidence>
<keyword evidence="2" id="KW-0677">Repeat</keyword>
<dbReference type="EMBL" id="CCYD01000322">
    <property type="protein sequence ID" value="CEG38783.1"/>
    <property type="molecule type" value="Genomic_DNA"/>
</dbReference>
<name>A0A0P1AEI2_PLAHL</name>
<protein>
    <submittedName>
        <fullName evidence="4">G-protein beta subunit-like protein GNB1L, contains WD repeats</fullName>
    </submittedName>
</protein>
<keyword evidence="5" id="KW-1185">Reference proteome</keyword>
<dbReference type="AlphaFoldDB" id="A0A0P1AEI2"/>
<evidence type="ECO:0000256" key="2">
    <source>
        <dbReference type="ARBA" id="ARBA00022737"/>
    </source>
</evidence>
<evidence type="ECO:0000256" key="3">
    <source>
        <dbReference type="PROSITE-ProRule" id="PRU00221"/>
    </source>
</evidence>
<dbReference type="OrthoDB" id="7668193at2759"/>